<evidence type="ECO:0000313" key="2">
    <source>
        <dbReference type="Proteomes" id="UP001313282"/>
    </source>
</evidence>
<gene>
    <name evidence="1" type="ORF">TWF718_005324</name>
</gene>
<name>A0AAN8RJB3_9PEZI</name>
<keyword evidence="2" id="KW-1185">Reference proteome</keyword>
<protein>
    <submittedName>
        <fullName evidence="1">Uncharacterized protein</fullName>
    </submittedName>
</protein>
<dbReference type="Proteomes" id="UP001313282">
    <property type="component" value="Unassembled WGS sequence"/>
</dbReference>
<proteinExistence type="predicted"/>
<accession>A0AAN8RJB3</accession>
<sequence length="306" mass="36325">MGIAAILHIRLKQAQVLNQVPTLSYRKLNLSTKRQFTKQSTMVSVLDPYVQDYTPLRQYPPMIPQPERATRPAAFCIRSILANRQRVRGAEDKMFVWPAQCDMGLMKEAVSHVPQVMDKYFAWWVDRVGVDIVLPEWYPWYQSMLTDLHRHRHWHNEHPIRWEFAEVAAALDPKYDDLRRKSPWVWRPEMKQCVKSLRDFLAEPKNLNETFRYSCNDEKPKGAVVEGDENGKATFKYVALCIRSPQDESVVEYTEEWEFEWGEHTCYKTDYWGEEKRSLDLRFLYSWTPYPFPIEKPQDALGDTRE</sequence>
<reference evidence="1 2" key="1">
    <citation type="submission" date="2019-10" db="EMBL/GenBank/DDBJ databases">
        <authorList>
            <person name="Palmer J.M."/>
        </authorList>
    </citation>
    <scope>NUCLEOTIDE SEQUENCE [LARGE SCALE GENOMIC DNA]</scope>
    <source>
        <strain evidence="1 2">TWF718</strain>
    </source>
</reference>
<dbReference type="AlphaFoldDB" id="A0AAN8RJB3"/>
<dbReference type="EMBL" id="JAVHNR010000003">
    <property type="protein sequence ID" value="KAK6347483.1"/>
    <property type="molecule type" value="Genomic_DNA"/>
</dbReference>
<evidence type="ECO:0000313" key="1">
    <source>
        <dbReference type="EMBL" id="KAK6347483.1"/>
    </source>
</evidence>
<organism evidence="1 2">
    <name type="scientific">Orbilia javanica</name>
    <dbReference type="NCBI Taxonomy" id="47235"/>
    <lineage>
        <taxon>Eukaryota</taxon>
        <taxon>Fungi</taxon>
        <taxon>Dikarya</taxon>
        <taxon>Ascomycota</taxon>
        <taxon>Pezizomycotina</taxon>
        <taxon>Orbiliomycetes</taxon>
        <taxon>Orbiliales</taxon>
        <taxon>Orbiliaceae</taxon>
        <taxon>Orbilia</taxon>
    </lineage>
</organism>
<comment type="caution">
    <text evidence="1">The sequence shown here is derived from an EMBL/GenBank/DDBJ whole genome shotgun (WGS) entry which is preliminary data.</text>
</comment>